<name>A0AAW0FF46_9APHY</name>
<accession>A0AAW0FF46</accession>
<sequence>MVPKLTLTVHQVVDVQLEKHFHGQKAPKLYVEIKTSESGLHGKTKGIHDLAAQWEDKVTFIKKQGKILEKVPAFLLDFAL</sequence>
<reference evidence="1 2" key="1">
    <citation type="submission" date="2022-09" db="EMBL/GenBank/DDBJ databases">
        <authorList>
            <person name="Palmer J.M."/>
        </authorList>
    </citation>
    <scope>NUCLEOTIDE SEQUENCE [LARGE SCALE GENOMIC DNA]</scope>
    <source>
        <strain evidence="1 2">DSM 7382</strain>
    </source>
</reference>
<gene>
    <name evidence="1" type="ORF">QCA50_018882</name>
</gene>
<evidence type="ECO:0008006" key="3">
    <source>
        <dbReference type="Google" id="ProtNLM"/>
    </source>
</evidence>
<proteinExistence type="predicted"/>
<organism evidence="1 2">
    <name type="scientific">Cerrena zonata</name>
    <dbReference type="NCBI Taxonomy" id="2478898"/>
    <lineage>
        <taxon>Eukaryota</taxon>
        <taxon>Fungi</taxon>
        <taxon>Dikarya</taxon>
        <taxon>Basidiomycota</taxon>
        <taxon>Agaricomycotina</taxon>
        <taxon>Agaricomycetes</taxon>
        <taxon>Polyporales</taxon>
        <taxon>Cerrenaceae</taxon>
        <taxon>Cerrena</taxon>
    </lineage>
</organism>
<evidence type="ECO:0000313" key="1">
    <source>
        <dbReference type="EMBL" id="KAK7678089.1"/>
    </source>
</evidence>
<protein>
    <recommendedName>
        <fullName evidence="3">C2 domain-containing protein</fullName>
    </recommendedName>
</protein>
<evidence type="ECO:0000313" key="2">
    <source>
        <dbReference type="Proteomes" id="UP001385951"/>
    </source>
</evidence>
<keyword evidence="2" id="KW-1185">Reference proteome</keyword>
<dbReference type="AlphaFoldDB" id="A0AAW0FF46"/>
<comment type="caution">
    <text evidence="1">The sequence shown here is derived from an EMBL/GenBank/DDBJ whole genome shotgun (WGS) entry which is preliminary data.</text>
</comment>
<dbReference type="Proteomes" id="UP001385951">
    <property type="component" value="Unassembled WGS sequence"/>
</dbReference>
<dbReference type="EMBL" id="JASBNA010000077">
    <property type="protein sequence ID" value="KAK7678089.1"/>
    <property type="molecule type" value="Genomic_DNA"/>
</dbReference>